<dbReference type="HAMAP" id="MF_00315">
    <property type="entry name" value="DXP_synth"/>
    <property type="match status" value="1"/>
</dbReference>
<keyword evidence="5 11" id="KW-0479">Metal-binding</keyword>
<dbReference type="SUPFAM" id="SSF52518">
    <property type="entry name" value="Thiamin diphosphate-binding fold (THDP-binding)"/>
    <property type="match status" value="2"/>
</dbReference>
<dbReference type="NCBIfam" id="NF003933">
    <property type="entry name" value="PRK05444.2-2"/>
    <property type="match status" value="1"/>
</dbReference>
<protein>
    <recommendedName>
        <fullName evidence="11">1-deoxy-D-xylulose-5-phosphate synthase</fullName>
        <ecNumber evidence="11">2.2.1.7</ecNumber>
    </recommendedName>
    <alternativeName>
        <fullName evidence="11">1-deoxyxylulose-5-phosphate synthase</fullName>
        <shortName evidence="11">DXP synthase</shortName>
        <shortName evidence="11">DXPS</shortName>
    </alternativeName>
</protein>
<comment type="caution">
    <text evidence="13">The sequence shown here is derived from an EMBL/GenBank/DDBJ whole genome shotgun (WGS) entry which is preliminary data.</text>
</comment>
<dbReference type="GO" id="GO:0009228">
    <property type="term" value="P:thiamine biosynthetic process"/>
    <property type="evidence" value="ECO:0007669"/>
    <property type="project" value="UniProtKB-UniRule"/>
</dbReference>
<dbReference type="PROSITE" id="PS00801">
    <property type="entry name" value="TRANSKETOLASE_1"/>
    <property type="match status" value="1"/>
</dbReference>
<feature type="binding site" evidence="11">
    <location>
        <position position="102"/>
    </location>
    <ligand>
        <name>thiamine diphosphate</name>
        <dbReference type="ChEBI" id="CHEBI:58937"/>
    </ligand>
</feature>
<dbReference type="Pfam" id="PF02779">
    <property type="entry name" value="Transket_pyr"/>
    <property type="match status" value="1"/>
</dbReference>
<comment type="pathway">
    <text evidence="1 11">Metabolic intermediate biosynthesis; 1-deoxy-D-xylulose 5-phosphate biosynthesis; 1-deoxy-D-xylulose 5-phosphate from D-glyceraldehyde 3-phosphate and pyruvate: step 1/1.</text>
</comment>
<evidence type="ECO:0000313" key="14">
    <source>
        <dbReference type="Proteomes" id="UP000612893"/>
    </source>
</evidence>
<dbReference type="FunFam" id="3.40.50.970:FF:000005">
    <property type="entry name" value="1-deoxy-D-xylulose-5-phosphate synthase"/>
    <property type="match status" value="1"/>
</dbReference>
<dbReference type="InterPro" id="IPR049557">
    <property type="entry name" value="Transketolase_CS"/>
</dbReference>
<feature type="binding site" evidence="11">
    <location>
        <position position="174"/>
    </location>
    <ligand>
        <name>Mg(2+)</name>
        <dbReference type="ChEBI" id="CHEBI:18420"/>
    </ligand>
</feature>
<dbReference type="InterPro" id="IPR005475">
    <property type="entry name" value="Transketolase-like_Pyr-bd"/>
</dbReference>
<dbReference type="SMART" id="SM00861">
    <property type="entry name" value="Transket_pyr"/>
    <property type="match status" value="1"/>
</dbReference>
<accession>A0A934N7R8</accession>
<dbReference type="InterPro" id="IPR009014">
    <property type="entry name" value="Transketo_C/PFOR_II"/>
</dbReference>
<dbReference type="EC" id="2.2.1.7" evidence="11"/>
<dbReference type="Gene3D" id="3.40.50.970">
    <property type="match status" value="2"/>
</dbReference>
<evidence type="ECO:0000256" key="3">
    <source>
        <dbReference type="ARBA" id="ARBA00011738"/>
    </source>
</evidence>
<dbReference type="Pfam" id="PF02780">
    <property type="entry name" value="Transketolase_C"/>
    <property type="match status" value="1"/>
</dbReference>
<dbReference type="GO" id="GO:0016114">
    <property type="term" value="P:terpenoid biosynthetic process"/>
    <property type="evidence" value="ECO:0007669"/>
    <property type="project" value="UniProtKB-UniRule"/>
</dbReference>
<comment type="similarity">
    <text evidence="2 11">Belongs to the transketolase family. DXPS subfamily.</text>
</comment>
<dbReference type="CDD" id="cd07033">
    <property type="entry name" value="TPP_PYR_DXS_TK_like"/>
    <property type="match status" value="1"/>
</dbReference>
<name>A0A934N7R8_9BACT</name>
<dbReference type="Proteomes" id="UP000612893">
    <property type="component" value="Unassembled WGS sequence"/>
</dbReference>
<dbReference type="PANTHER" id="PTHR43322">
    <property type="entry name" value="1-D-DEOXYXYLULOSE 5-PHOSPHATE SYNTHASE-RELATED"/>
    <property type="match status" value="1"/>
</dbReference>
<feature type="domain" description="Transketolase-like pyrimidine-binding" evidence="12">
    <location>
        <begin position="345"/>
        <end position="508"/>
    </location>
</feature>
<keyword evidence="6 11" id="KW-0460">Magnesium</keyword>
<organism evidence="13 14">
    <name type="scientific">Candidatus Nephthysia bennettiae</name>
    <dbReference type="NCBI Taxonomy" id="3127016"/>
    <lineage>
        <taxon>Bacteria</taxon>
        <taxon>Bacillati</taxon>
        <taxon>Candidatus Dormiibacterota</taxon>
        <taxon>Candidatus Dormibacteria</taxon>
        <taxon>Candidatus Dormibacterales</taxon>
        <taxon>Candidatus Dormibacteraceae</taxon>
        <taxon>Candidatus Nephthysia</taxon>
    </lineage>
</organism>
<dbReference type="GO" id="GO:0019288">
    <property type="term" value="P:isopentenyl diphosphate biosynthetic process, methylerythritol 4-phosphate pathway"/>
    <property type="evidence" value="ECO:0007669"/>
    <property type="project" value="UniProtKB-ARBA"/>
</dbReference>
<feature type="binding site" evidence="11">
    <location>
        <position position="396"/>
    </location>
    <ligand>
        <name>thiamine diphosphate</name>
        <dbReference type="ChEBI" id="CHEBI:58937"/>
    </ligand>
</feature>
<feature type="binding site" evidence="11">
    <location>
        <begin position="143"/>
        <end position="145"/>
    </location>
    <ligand>
        <name>thiamine diphosphate</name>
        <dbReference type="ChEBI" id="CHEBI:58937"/>
    </ligand>
</feature>
<evidence type="ECO:0000256" key="2">
    <source>
        <dbReference type="ARBA" id="ARBA00011081"/>
    </source>
</evidence>
<comment type="subunit">
    <text evidence="3 11">Homodimer.</text>
</comment>
<dbReference type="FunFam" id="3.40.50.920:FF:000002">
    <property type="entry name" value="1-deoxy-D-xylulose-5-phosphate synthase"/>
    <property type="match status" value="1"/>
</dbReference>
<evidence type="ECO:0000256" key="10">
    <source>
        <dbReference type="ARBA" id="ARBA00055605"/>
    </source>
</evidence>
<dbReference type="InterPro" id="IPR005477">
    <property type="entry name" value="Dxylulose-5-P_synthase"/>
</dbReference>
<evidence type="ECO:0000256" key="8">
    <source>
        <dbReference type="ARBA" id="ARBA00023052"/>
    </source>
</evidence>
<keyword evidence="9 11" id="KW-0414">Isoprene biosynthesis</keyword>
<keyword evidence="7 11" id="KW-0784">Thiamine biosynthesis</keyword>
<reference evidence="13" key="1">
    <citation type="submission" date="2020-10" db="EMBL/GenBank/DDBJ databases">
        <title>Ca. Dormibacterota MAGs.</title>
        <authorList>
            <person name="Montgomery K."/>
        </authorList>
    </citation>
    <scope>NUCLEOTIDE SEQUENCE [LARGE SCALE GENOMIC DNA]</scope>
    <source>
        <strain evidence="13">SC8812_S17_10</strain>
    </source>
</reference>
<keyword evidence="14" id="KW-1185">Reference proteome</keyword>
<dbReference type="NCBIfam" id="TIGR00204">
    <property type="entry name" value="dxs"/>
    <property type="match status" value="1"/>
</dbReference>
<evidence type="ECO:0000256" key="7">
    <source>
        <dbReference type="ARBA" id="ARBA00022977"/>
    </source>
</evidence>
<dbReference type="GO" id="GO:0030976">
    <property type="term" value="F:thiamine pyrophosphate binding"/>
    <property type="evidence" value="ECO:0007669"/>
    <property type="project" value="UniProtKB-UniRule"/>
</dbReference>
<dbReference type="GO" id="GO:0000287">
    <property type="term" value="F:magnesium ion binding"/>
    <property type="evidence" value="ECO:0007669"/>
    <property type="project" value="UniProtKB-UniRule"/>
</dbReference>
<evidence type="ECO:0000256" key="11">
    <source>
        <dbReference type="HAMAP-Rule" id="MF_00315"/>
    </source>
</evidence>
<evidence type="ECO:0000256" key="1">
    <source>
        <dbReference type="ARBA" id="ARBA00004980"/>
    </source>
</evidence>
<comment type="cofactor">
    <cofactor evidence="11">
        <name>thiamine diphosphate</name>
        <dbReference type="ChEBI" id="CHEBI:58937"/>
    </cofactor>
    <text evidence="11">Binds 1 thiamine pyrophosphate per subunit.</text>
</comment>
<dbReference type="Gene3D" id="3.40.50.920">
    <property type="match status" value="1"/>
</dbReference>
<gene>
    <name evidence="11" type="primary">dxs</name>
    <name evidence="13" type="ORF">JF922_03965</name>
</gene>
<evidence type="ECO:0000256" key="9">
    <source>
        <dbReference type="ARBA" id="ARBA00023229"/>
    </source>
</evidence>
<dbReference type="PANTHER" id="PTHR43322:SF5">
    <property type="entry name" value="1-DEOXY-D-XYLULOSE-5-PHOSPHATE SYNTHASE, CHLOROPLASTIC"/>
    <property type="match status" value="1"/>
</dbReference>
<proteinExistence type="inferred from homology"/>
<comment type="cofactor">
    <cofactor evidence="11">
        <name>Mg(2+)</name>
        <dbReference type="ChEBI" id="CHEBI:18420"/>
    </cofactor>
    <text evidence="11">Binds 1 Mg(2+) ion per subunit.</text>
</comment>
<feature type="binding site" evidence="11">
    <location>
        <begin position="175"/>
        <end position="176"/>
    </location>
    <ligand>
        <name>thiamine diphosphate</name>
        <dbReference type="ChEBI" id="CHEBI:58937"/>
    </ligand>
</feature>
<dbReference type="Pfam" id="PF13292">
    <property type="entry name" value="DXP_synthase_N"/>
    <property type="match status" value="1"/>
</dbReference>
<evidence type="ECO:0000256" key="6">
    <source>
        <dbReference type="ARBA" id="ARBA00022842"/>
    </source>
</evidence>
<dbReference type="AlphaFoldDB" id="A0A934N7R8"/>
<dbReference type="SUPFAM" id="SSF52922">
    <property type="entry name" value="TK C-terminal domain-like"/>
    <property type="match status" value="1"/>
</dbReference>
<evidence type="ECO:0000259" key="12">
    <source>
        <dbReference type="SMART" id="SM00861"/>
    </source>
</evidence>
<feature type="binding site" evidence="11">
    <location>
        <position position="315"/>
    </location>
    <ligand>
        <name>thiamine diphosphate</name>
        <dbReference type="ChEBI" id="CHEBI:58937"/>
    </ligand>
</feature>
<dbReference type="GO" id="GO:0008661">
    <property type="term" value="F:1-deoxy-D-xylulose-5-phosphate synthase activity"/>
    <property type="evidence" value="ECO:0007669"/>
    <property type="project" value="UniProtKB-UniRule"/>
</dbReference>
<dbReference type="InterPro" id="IPR033248">
    <property type="entry name" value="Transketolase_C"/>
</dbReference>
<evidence type="ECO:0000313" key="13">
    <source>
        <dbReference type="EMBL" id="MBJ7597228.1"/>
    </source>
</evidence>
<dbReference type="InterPro" id="IPR029061">
    <property type="entry name" value="THDP-binding"/>
</dbReference>
<feature type="binding site" evidence="11">
    <location>
        <position position="204"/>
    </location>
    <ligand>
        <name>Mg(2+)</name>
        <dbReference type="ChEBI" id="CHEBI:18420"/>
    </ligand>
</feature>
<dbReference type="CDD" id="cd02007">
    <property type="entry name" value="TPP_DXS"/>
    <property type="match status" value="1"/>
</dbReference>
<sequence length="666" mass="71387">MRKGAGGETCFPRTSVRTELSRGAFVTVGGTVLQSIQSPADLRALNAAELKDLAAEIRSFLVEQVSKTGGHLSPNLGVVELTLALHRIFDSPHDAIVWDTGHQSYVHKLLTGRGDAFATLRQPGGLSGYPNRSESDHDLVENSHASTSLSYALGIAEARLRDRVPGHVVAVIGDGALTGGMAYEALNQISHLEPPNLVVILNDNGRSYAPTVGGLARHLAQLQIDPRYERLKEEISHRLRELPLVGTKADQAAFRVKESLKQLLQPNTVFDSLGLKYAGPCDGHDLVALEDLLTRAKRLGAPSVIHVVTEKGRGYGPAVDDEIDKLHAVSAHTDPLTGRPRETELTYTDVFGEALLSAASRHPDVVAITAAMGSSTGLLNFAREFPDRFFDVGICEQHAVTFAAGLAMAGKRPVVCVYSTFLQRAFDQTIMDVALHRLPVVFVLDRAGVTGPDGSSHHGVFDLGYLRMIPNLKVAAPADATELCALLETALSGDGPVAIRYPKGRVPSTPDLPVEPLPIGRWEELRRGSDAAILAVGRMVEVASVAADRLTAEGISCGVINARWVKPVDPRLLSDWARRYPLLVTAEDNVGSGGFGGAVLEALAPEGLAGKVRVAALPDQFLPQGRQAELLAQHGLAPEGLADLVRESLRASARRAELTQLRRPDK</sequence>
<keyword evidence="8 11" id="KW-0786">Thiamine pyrophosphate</keyword>
<evidence type="ECO:0000256" key="5">
    <source>
        <dbReference type="ARBA" id="ARBA00022723"/>
    </source>
</evidence>
<evidence type="ECO:0000256" key="4">
    <source>
        <dbReference type="ARBA" id="ARBA00022679"/>
    </source>
</evidence>
<dbReference type="EMBL" id="JAEKNR010000047">
    <property type="protein sequence ID" value="MBJ7597228.1"/>
    <property type="molecule type" value="Genomic_DNA"/>
</dbReference>
<feature type="binding site" evidence="11">
    <location>
        <position position="204"/>
    </location>
    <ligand>
        <name>thiamine diphosphate</name>
        <dbReference type="ChEBI" id="CHEBI:58937"/>
    </ligand>
</feature>
<comment type="catalytic activity">
    <reaction evidence="11">
        <text>D-glyceraldehyde 3-phosphate + pyruvate + H(+) = 1-deoxy-D-xylulose 5-phosphate + CO2</text>
        <dbReference type="Rhea" id="RHEA:12605"/>
        <dbReference type="ChEBI" id="CHEBI:15361"/>
        <dbReference type="ChEBI" id="CHEBI:15378"/>
        <dbReference type="ChEBI" id="CHEBI:16526"/>
        <dbReference type="ChEBI" id="CHEBI:57792"/>
        <dbReference type="ChEBI" id="CHEBI:59776"/>
        <dbReference type="EC" id="2.2.1.7"/>
    </reaction>
</comment>
<comment type="function">
    <text evidence="10 11">Catalyzes the acyloin condensation reaction between C atoms 2 and 3 of pyruvate and glyceraldehyde 3-phosphate to yield 1-deoxy-D-xylulose-5-phosphate (DXP).</text>
</comment>
<keyword evidence="4 11" id="KW-0808">Transferase</keyword>